<feature type="transmembrane region" description="Helical" evidence="6">
    <location>
        <begin position="20"/>
        <end position="53"/>
    </location>
</feature>
<dbReference type="Proteomes" id="UP000292039">
    <property type="component" value="Unassembled WGS sequence"/>
</dbReference>
<evidence type="ECO:0000256" key="3">
    <source>
        <dbReference type="ARBA" id="ARBA00022692"/>
    </source>
</evidence>
<sequence>MMLSLYVPGDSWLHRLPAGWKLALLCLAGLVVYVITQPLALAVALVLSAILLWRSGAGWVRIWRQGRALLSLILLLCLFMAIFDSAARAGIAALRVGAVCMLGMAVTFTTRSGDLLRVVERLLQPLQRRGWVDAGRVALAIGLVLRFVPEILRQYGELREAQQARGLKANAVALLVPLIVRTLRRAEEISDAIDARDGGGRQH</sequence>
<accession>A0A171KVW5</accession>
<feature type="transmembrane region" description="Helical" evidence="6">
    <location>
        <begin position="65"/>
        <end position="83"/>
    </location>
</feature>
<comment type="caution">
    <text evidence="7">The sequence shown here is derived from an EMBL/GenBank/DDBJ whole genome shotgun (WGS) entry which is preliminary data.</text>
</comment>
<proteinExistence type="inferred from homology"/>
<dbReference type="CDD" id="cd16914">
    <property type="entry name" value="EcfT"/>
    <property type="match status" value="1"/>
</dbReference>
<evidence type="ECO:0000256" key="4">
    <source>
        <dbReference type="ARBA" id="ARBA00022989"/>
    </source>
</evidence>
<dbReference type="OrthoDB" id="8635523at2"/>
<comment type="subcellular location">
    <subcellularLocation>
        <location evidence="1">Membrane</location>
        <topology evidence="1">Multi-pass membrane protein</topology>
    </subcellularLocation>
</comment>
<evidence type="ECO:0000256" key="2">
    <source>
        <dbReference type="ARBA" id="ARBA00008564"/>
    </source>
</evidence>
<name>A0A171KVW5_9BURK</name>
<evidence type="ECO:0000256" key="1">
    <source>
        <dbReference type="ARBA" id="ARBA00004141"/>
    </source>
</evidence>
<dbReference type="InterPro" id="IPR003339">
    <property type="entry name" value="ABC/ECF_trnsptr_transmembrane"/>
</dbReference>
<organism evidence="7 9">
    <name type="scientific">Kerstersia gyiorum</name>
    <dbReference type="NCBI Taxonomy" id="206506"/>
    <lineage>
        <taxon>Bacteria</taxon>
        <taxon>Pseudomonadati</taxon>
        <taxon>Pseudomonadota</taxon>
        <taxon>Betaproteobacteria</taxon>
        <taxon>Burkholderiales</taxon>
        <taxon>Alcaligenaceae</taxon>
        <taxon>Kerstersia</taxon>
    </lineage>
</organism>
<reference evidence="8 10" key="2">
    <citation type="submission" date="2019-02" db="EMBL/GenBank/DDBJ databases">
        <title>Genomic Encyclopedia of Type Strains, Phase IV (KMG-IV): sequencing the most valuable type-strain genomes for metagenomic binning, comparative biology and taxonomic classification.</title>
        <authorList>
            <person name="Goeker M."/>
        </authorList>
    </citation>
    <scope>NUCLEOTIDE SEQUENCE [LARGE SCALE GENOMIC DNA]</scope>
    <source>
        <strain evidence="8 10">DSM 16618</strain>
    </source>
</reference>
<dbReference type="GeneID" id="99727562"/>
<dbReference type="EMBL" id="LBNE01000001">
    <property type="protein sequence ID" value="KKO73032.1"/>
    <property type="molecule type" value="Genomic_DNA"/>
</dbReference>
<evidence type="ECO:0000313" key="8">
    <source>
        <dbReference type="EMBL" id="RZS73735.1"/>
    </source>
</evidence>
<evidence type="ECO:0000256" key="6">
    <source>
        <dbReference type="SAM" id="Phobius"/>
    </source>
</evidence>
<dbReference type="AlphaFoldDB" id="A0A171KVW5"/>
<dbReference type="EMBL" id="SGWZ01000001">
    <property type="protein sequence ID" value="RZS73735.1"/>
    <property type="molecule type" value="Genomic_DNA"/>
</dbReference>
<evidence type="ECO:0000313" key="10">
    <source>
        <dbReference type="Proteomes" id="UP000292039"/>
    </source>
</evidence>
<protein>
    <submittedName>
        <fullName evidence="8">Biotin transport system permease protein</fullName>
    </submittedName>
</protein>
<keyword evidence="9" id="KW-1185">Reference proteome</keyword>
<dbReference type="STRING" id="206506.AAV32_01560"/>
<keyword evidence="5 6" id="KW-0472">Membrane</keyword>
<reference evidence="7 9" key="1">
    <citation type="submission" date="2015-04" db="EMBL/GenBank/DDBJ databases">
        <title>Genome sequence of Kerstersia gyiorum CG1.</title>
        <authorList>
            <person name="Greninger A.L."/>
            <person name="Kozyreva V."/>
            <person name="Chaturvedi V."/>
        </authorList>
    </citation>
    <scope>NUCLEOTIDE SEQUENCE [LARGE SCALE GENOMIC DNA]</scope>
    <source>
        <strain evidence="7 9">CG1</strain>
    </source>
</reference>
<evidence type="ECO:0000313" key="9">
    <source>
        <dbReference type="Proteomes" id="UP000078084"/>
    </source>
</evidence>
<dbReference type="Proteomes" id="UP000078084">
    <property type="component" value="Unassembled WGS sequence"/>
</dbReference>
<dbReference type="GO" id="GO:0005886">
    <property type="term" value="C:plasma membrane"/>
    <property type="evidence" value="ECO:0007669"/>
    <property type="project" value="TreeGrafter"/>
</dbReference>
<dbReference type="PANTHER" id="PTHR33514:SF13">
    <property type="entry name" value="PROTEIN ABCI12, CHLOROPLASTIC"/>
    <property type="match status" value="1"/>
</dbReference>
<comment type="similarity">
    <text evidence="2">Belongs to the CbiQ family.</text>
</comment>
<evidence type="ECO:0000313" key="7">
    <source>
        <dbReference type="EMBL" id="KKO73032.1"/>
    </source>
</evidence>
<keyword evidence="4 6" id="KW-1133">Transmembrane helix</keyword>
<feature type="transmembrane region" description="Helical" evidence="6">
    <location>
        <begin position="89"/>
        <end position="109"/>
    </location>
</feature>
<gene>
    <name evidence="7" type="ORF">AAV32_01560</name>
    <name evidence="8" type="ORF">EV679_0939</name>
</gene>
<keyword evidence="3 6" id="KW-0812">Transmembrane</keyword>
<dbReference type="RefSeq" id="WP_068366839.1">
    <property type="nucleotide sequence ID" value="NZ_CBCSEB010000002.1"/>
</dbReference>
<dbReference type="PANTHER" id="PTHR33514">
    <property type="entry name" value="PROTEIN ABCI12, CHLOROPLASTIC"/>
    <property type="match status" value="1"/>
</dbReference>
<evidence type="ECO:0000256" key="5">
    <source>
        <dbReference type="ARBA" id="ARBA00023136"/>
    </source>
</evidence>
<dbReference type="Pfam" id="PF02361">
    <property type="entry name" value="CbiQ"/>
    <property type="match status" value="1"/>
</dbReference>